<comment type="caution">
    <text evidence="2">The sequence shown here is derived from an EMBL/GenBank/DDBJ whole genome shotgun (WGS) entry which is preliminary data.</text>
</comment>
<evidence type="ECO:0000313" key="3">
    <source>
        <dbReference type="Proteomes" id="UP000756860"/>
    </source>
</evidence>
<dbReference type="InterPro" id="IPR008969">
    <property type="entry name" value="CarboxyPept-like_regulatory"/>
</dbReference>
<protein>
    <submittedName>
        <fullName evidence="2">Carboxypeptidase regulatory-like domain-containing protein</fullName>
    </submittedName>
</protein>
<dbReference type="EMBL" id="JAHCVK010000001">
    <property type="protein sequence ID" value="MBT0652311.1"/>
    <property type="molecule type" value="Genomic_DNA"/>
</dbReference>
<accession>A0ABS5SAA9</accession>
<gene>
    <name evidence="2" type="ORF">KI810_04530</name>
</gene>
<sequence length="234" mass="25291">MKWVVLFSVLSMAVCVLALSLNGFAVETSLLKVQVLDSEGRPAEGAKLFIYGSSNVKRQADFISPMSGSDGRMLITLPAGKYWGVARLKKDGNYGPLMPGDKHSGEPVEIEMEAGRDTDASFVVADIREVGQKKRADAADSVRLWGRVVDAQGNPVANAYVFAHRAKDVDYVPDYLSAWTDETGNYSLSIPATGRYFVGGARQFPLTSKITVAKEIGPAPGKSDIALDIQLIVY</sequence>
<dbReference type="Gene3D" id="2.60.40.1120">
    <property type="entry name" value="Carboxypeptidase-like, regulatory domain"/>
    <property type="match status" value="1"/>
</dbReference>
<evidence type="ECO:0000313" key="2">
    <source>
        <dbReference type="EMBL" id="MBT0652311.1"/>
    </source>
</evidence>
<proteinExistence type="predicted"/>
<name>A0ABS5SAA9_9BACT</name>
<reference evidence="2 3" key="1">
    <citation type="submission" date="2021-05" db="EMBL/GenBank/DDBJ databases">
        <title>The draft genome of Geobacter luticola JCM 17780.</title>
        <authorList>
            <person name="Xu Z."/>
            <person name="Masuda Y."/>
            <person name="Itoh H."/>
            <person name="Senoo K."/>
        </authorList>
    </citation>
    <scope>NUCLEOTIDE SEQUENCE [LARGE SCALE GENOMIC DNA]</scope>
    <source>
        <strain evidence="2 3">JCM 17780</strain>
    </source>
</reference>
<feature type="signal peptide" evidence="1">
    <location>
        <begin position="1"/>
        <end position="25"/>
    </location>
</feature>
<feature type="chain" id="PRO_5046196329" evidence="1">
    <location>
        <begin position="26"/>
        <end position="234"/>
    </location>
</feature>
<keyword evidence="3" id="KW-1185">Reference proteome</keyword>
<dbReference type="RefSeq" id="WP_214174264.1">
    <property type="nucleotide sequence ID" value="NZ_JAHCVK010000001.1"/>
</dbReference>
<organism evidence="2 3">
    <name type="scientific">Geomobilimonas luticola</name>
    <dbReference type="NCBI Taxonomy" id="1114878"/>
    <lineage>
        <taxon>Bacteria</taxon>
        <taxon>Pseudomonadati</taxon>
        <taxon>Thermodesulfobacteriota</taxon>
        <taxon>Desulfuromonadia</taxon>
        <taxon>Geobacterales</taxon>
        <taxon>Geobacteraceae</taxon>
        <taxon>Geomobilimonas</taxon>
    </lineage>
</organism>
<evidence type="ECO:0000256" key="1">
    <source>
        <dbReference type="SAM" id="SignalP"/>
    </source>
</evidence>
<dbReference type="Proteomes" id="UP000756860">
    <property type="component" value="Unassembled WGS sequence"/>
</dbReference>
<keyword evidence="1" id="KW-0732">Signal</keyword>
<dbReference type="SUPFAM" id="SSF49464">
    <property type="entry name" value="Carboxypeptidase regulatory domain-like"/>
    <property type="match status" value="1"/>
</dbReference>